<dbReference type="EMBL" id="JH002097">
    <property type="protein sequence ID" value="EGW04725.1"/>
    <property type="molecule type" value="Genomic_DNA"/>
</dbReference>
<evidence type="ECO:0000313" key="1">
    <source>
        <dbReference type="EMBL" id="EGW04725.1"/>
    </source>
</evidence>
<dbReference type="AlphaFoldDB" id="G3IDT0"/>
<organism evidence="1 2">
    <name type="scientific">Cricetulus griseus</name>
    <name type="common">Chinese hamster</name>
    <name type="synonym">Cricetulus barabensis griseus</name>
    <dbReference type="NCBI Taxonomy" id="10029"/>
    <lineage>
        <taxon>Eukaryota</taxon>
        <taxon>Metazoa</taxon>
        <taxon>Chordata</taxon>
        <taxon>Craniata</taxon>
        <taxon>Vertebrata</taxon>
        <taxon>Euteleostomi</taxon>
        <taxon>Mammalia</taxon>
        <taxon>Eutheria</taxon>
        <taxon>Euarchontoglires</taxon>
        <taxon>Glires</taxon>
        <taxon>Rodentia</taxon>
        <taxon>Myomorpha</taxon>
        <taxon>Muroidea</taxon>
        <taxon>Cricetidae</taxon>
        <taxon>Cricetinae</taxon>
        <taxon>Cricetulus</taxon>
    </lineage>
</organism>
<dbReference type="Proteomes" id="UP000001075">
    <property type="component" value="Unassembled WGS sequence"/>
</dbReference>
<reference evidence="2" key="1">
    <citation type="journal article" date="2011" name="Nat. Biotechnol.">
        <title>The genomic sequence of the Chinese hamster ovary (CHO)-K1 cell line.</title>
        <authorList>
            <person name="Xu X."/>
            <person name="Nagarajan H."/>
            <person name="Lewis N.E."/>
            <person name="Pan S."/>
            <person name="Cai Z."/>
            <person name="Liu X."/>
            <person name="Chen W."/>
            <person name="Xie M."/>
            <person name="Wang W."/>
            <person name="Hammond S."/>
            <person name="Andersen M.R."/>
            <person name="Neff N."/>
            <person name="Passarelli B."/>
            <person name="Koh W."/>
            <person name="Fan H.C."/>
            <person name="Wang J."/>
            <person name="Gui Y."/>
            <person name="Lee K.H."/>
            <person name="Betenbaugh M.J."/>
            <person name="Quake S.R."/>
            <person name="Famili I."/>
            <person name="Palsson B.O."/>
            <person name="Wang J."/>
        </authorList>
    </citation>
    <scope>NUCLEOTIDE SEQUENCE [LARGE SCALE GENOMIC DNA]</scope>
    <source>
        <strain evidence="2">CHO K1 cell line</strain>
    </source>
</reference>
<protein>
    <submittedName>
        <fullName evidence="1">Uncharacterized protein</fullName>
    </submittedName>
</protein>
<accession>G3IDT0</accession>
<proteinExistence type="predicted"/>
<dbReference type="InParanoid" id="G3IDT0"/>
<evidence type="ECO:0000313" key="2">
    <source>
        <dbReference type="Proteomes" id="UP000001075"/>
    </source>
</evidence>
<gene>
    <name evidence="1" type="ORF">I79_021864</name>
</gene>
<name>G3IDT0_CRIGR</name>
<sequence>MMWVSVASEMKPEGFTGFITLKAPAWTARGTQGLWSGNPIQSLLGKDFPKYR</sequence>